<keyword evidence="1" id="KW-0195">Cyclin</keyword>
<dbReference type="STRING" id="431595.K3WZ67"/>
<dbReference type="InterPro" id="IPR006671">
    <property type="entry name" value="Cyclin_N"/>
</dbReference>
<reference evidence="3" key="3">
    <citation type="submission" date="2015-02" db="UniProtKB">
        <authorList>
            <consortium name="EnsemblProtists"/>
        </authorList>
    </citation>
    <scope>IDENTIFICATION</scope>
    <source>
        <strain evidence="3">DAOM BR144</strain>
    </source>
</reference>
<dbReference type="InParanoid" id="K3WZ67"/>
<evidence type="ECO:0000313" key="3">
    <source>
        <dbReference type="EnsemblProtists" id="PYU1_T010266"/>
    </source>
</evidence>
<comment type="similarity">
    <text evidence="1">Belongs to the cyclin family.</text>
</comment>
<dbReference type="InterPro" id="IPR013763">
    <property type="entry name" value="Cyclin-like_dom"/>
</dbReference>
<dbReference type="Proteomes" id="UP000019132">
    <property type="component" value="Unassembled WGS sequence"/>
</dbReference>
<reference evidence="4" key="2">
    <citation type="submission" date="2010-04" db="EMBL/GenBank/DDBJ databases">
        <authorList>
            <person name="Buell R."/>
            <person name="Hamilton J."/>
            <person name="Hostetler J."/>
        </authorList>
    </citation>
    <scope>NUCLEOTIDE SEQUENCE [LARGE SCALE GENOMIC DNA]</scope>
    <source>
        <strain evidence="4">DAOM:BR144</strain>
    </source>
</reference>
<dbReference type="HOGENOM" id="CLU_1328696_0_0_1"/>
<dbReference type="VEuPathDB" id="FungiDB:PYU1_G010246"/>
<sequence>MESTWRRKICHWMFETGKAFELAKDTVGCAIHFMDQYLSVLSVDKIMLQLLSMVCMYVASKMHESQPISMDEMDLLSQRKFSRQDICAVESKLLQVLGWRLTPPTSFTFARDFIQILDIPDKHELETQVLDFLQDVTGDLASLRFKNSSIGISAVQVVWNARRLRKPSTVVKDAIHSLKLNTVPLLSKTLWQLPPTNRKLILMTTFL</sequence>
<dbReference type="InterPro" id="IPR036915">
    <property type="entry name" value="Cyclin-like_sf"/>
</dbReference>
<reference evidence="4" key="1">
    <citation type="journal article" date="2010" name="Genome Biol.">
        <title>Genome sequence of the necrotrophic plant pathogen Pythium ultimum reveals original pathogenicity mechanisms and effector repertoire.</title>
        <authorList>
            <person name="Levesque C.A."/>
            <person name="Brouwer H."/>
            <person name="Cano L."/>
            <person name="Hamilton J.P."/>
            <person name="Holt C."/>
            <person name="Huitema E."/>
            <person name="Raffaele S."/>
            <person name="Robideau G.P."/>
            <person name="Thines M."/>
            <person name="Win J."/>
            <person name="Zerillo M.M."/>
            <person name="Beakes G.W."/>
            <person name="Boore J.L."/>
            <person name="Busam D."/>
            <person name="Dumas B."/>
            <person name="Ferriera S."/>
            <person name="Fuerstenberg S.I."/>
            <person name="Gachon C.M."/>
            <person name="Gaulin E."/>
            <person name="Govers F."/>
            <person name="Grenville-Briggs L."/>
            <person name="Horner N."/>
            <person name="Hostetler J."/>
            <person name="Jiang R.H."/>
            <person name="Johnson J."/>
            <person name="Krajaejun T."/>
            <person name="Lin H."/>
            <person name="Meijer H.J."/>
            <person name="Moore B."/>
            <person name="Morris P."/>
            <person name="Phuntmart V."/>
            <person name="Puiu D."/>
            <person name="Shetty J."/>
            <person name="Stajich J.E."/>
            <person name="Tripathy S."/>
            <person name="Wawra S."/>
            <person name="van West P."/>
            <person name="Whitty B.R."/>
            <person name="Coutinho P.M."/>
            <person name="Henrissat B."/>
            <person name="Martin F."/>
            <person name="Thomas P.D."/>
            <person name="Tyler B.M."/>
            <person name="De Vries R.P."/>
            <person name="Kamoun S."/>
            <person name="Yandell M."/>
            <person name="Tisserat N."/>
            <person name="Buell C.R."/>
        </authorList>
    </citation>
    <scope>NUCLEOTIDE SEQUENCE</scope>
    <source>
        <strain evidence="4">DAOM:BR144</strain>
    </source>
</reference>
<dbReference type="EMBL" id="GL376623">
    <property type="status" value="NOT_ANNOTATED_CDS"/>
    <property type="molecule type" value="Genomic_DNA"/>
</dbReference>
<dbReference type="Gene3D" id="1.10.472.10">
    <property type="entry name" value="Cyclin-like"/>
    <property type="match status" value="1"/>
</dbReference>
<dbReference type="SUPFAM" id="SSF47954">
    <property type="entry name" value="Cyclin-like"/>
    <property type="match status" value="1"/>
</dbReference>
<dbReference type="OMA" id="HSETFIA"/>
<proteinExistence type="inferred from homology"/>
<accession>K3WZ67</accession>
<dbReference type="FunFam" id="1.10.472.10:FF:000057">
    <property type="entry name" value="Cyclin N-terminal domain containing 2"/>
    <property type="match status" value="1"/>
</dbReference>
<dbReference type="EnsemblProtists" id="PYU1_T010266">
    <property type="protein sequence ID" value="PYU1_T010266"/>
    <property type="gene ID" value="PYU1_G010246"/>
</dbReference>
<evidence type="ECO:0000256" key="1">
    <source>
        <dbReference type="RuleBase" id="RU000383"/>
    </source>
</evidence>
<organism evidence="3 4">
    <name type="scientific">Globisporangium ultimum (strain ATCC 200006 / CBS 805.95 / DAOM BR144)</name>
    <name type="common">Pythium ultimum</name>
    <dbReference type="NCBI Taxonomy" id="431595"/>
    <lineage>
        <taxon>Eukaryota</taxon>
        <taxon>Sar</taxon>
        <taxon>Stramenopiles</taxon>
        <taxon>Oomycota</taxon>
        <taxon>Peronosporomycetes</taxon>
        <taxon>Pythiales</taxon>
        <taxon>Pythiaceae</taxon>
        <taxon>Globisporangium</taxon>
    </lineage>
</organism>
<name>K3WZ67_GLOUD</name>
<feature type="domain" description="Cyclin-like" evidence="2">
    <location>
        <begin position="11"/>
        <end position="95"/>
    </location>
</feature>
<dbReference type="Pfam" id="PF00134">
    <property type="entry name" value="Cyclin_N"/>
    <property type="match status" value="1"/>
</dbReference>
<keyword evidence="4" id="KW-1185">Reference proteome</keyword>
<dbReference type="AlphaFoldDB" id="K3WZ67"/>
<evidence type="ECO:0000313" key="4">
    <source>
        <dbReference type="Proteomes" id="UP000019132"/>
    </source>
</evidence>
<dbReference type="InterPro" id="IPR039361">
    <property type="entry name" value="Cyclin"/>
</dbReference>
<protein>
    <recommendedName>
        <fullName evidence="2">Cyclin-like domain-containing protein</fullName>
    </recommendedName>
</protein>
<dbReference type="SMART" id="SM00385">
    <property type="entry name" value="CYCLIN"/>
    <property type="match status" value="1"/>
</dbReference>
<evidence type="ECO:0000259" key="2">
    <source>
        <dbReference type="SMART" id="SM00385"/>
    </source>
</evidence>
<dbReference type="PANTHER" id="PTHR10177">
    <property type="entry name" value="CYCLINS"/>
    <property type="match status" value="1"/>
</dbReference>
<dbReference type="eggNOG" id="KOG0654">
    <property type="taxonomic scope" value="Eukaryota"/>
</dbReference>